<evidence type="ECO:0000313" key="2">
    <source>
        <dbReference type="EMBL" id="CAG9570567.1"/>
    </source>
</evidence>
<dbReference type="GO" id="GO:0006508">
    <property type="term" value="P:proteolysis"/>
    <property type="evidence" value="ECO:0007669"/>
    <property type="project" value="InterPro"/>
</dbReference>
<proteinExistence type="predicted"/>
<dbReference type="Gene3D" id="2.140.10.30">
    <property type="entry name" value="Dipeptidylpeptidase IV, N-terminal domain"/>
    <property type="match status" value="1"/>
</dbReference>
<comment type="caution">
    <text evidence="2">The sequence shown here is derived from an EMBL/GenBank/DDBJ whole genome shotgun (WGS) entry which is preliminary data.</text>
</comment>
<evidence type="ECO:0000313" key="3">
    <source>
        <dbReference type="Proteomes" id="UP000789524"/>
    </source>
</evidence>
<dbReference type="Pfam" id="PF00930">
    <property type="entry name" value="DPPIV_N"/>
    <property type="match status" value="1"/>
</dbReference>
<protein>
    <submittedName>
        <fullName evidence="2">(African queen) hypothetical protein</fullName>
    </submittedName>
</protein>
<keyword evidence="3" id="KW-1185">Reference proteome</keyword>
<evidence type="ECO:0000259" key="1">
    <source>
        <dbReference type="Pfam" id="PF00930"/>
    </source>
</evidence>
<dbReference type="OrthoDB" id="16520at2759"/>
<dbReference type="InterPro" id="IPR002469">
    <property type="entry name" value="Peptidase_S9B_N"/>
</dbReference>
<dbReference type="AlphaFoldDB" id="A0A8J2VTT6"/>
<reference evidence="2" key="1">
    <citation type="submission" date="2021-09" db="EMBL/GenBank/DDBJ databases">
        <authorList>
            <person name="Martin H S."/>
        </authorList>
    </citation>
    <scope>NUCLEOTIDE SEQUENCE</scope>
</reference>
<gene>
    <name evidence="2" type="ORF">DCHRY22_LOCUS9279</name>
</gene>
<dbReference type="EMBL" id="CAKASE010000066">
    <property type="protein sequence ID" value="CAG9570567.1"/>
    <property type="molecule type" value="Genomic_DNA"/>
</dbReference>
<sequence>MIILLPTFAISLAARVPAGTELVCCKNSSAEWNKIPISPIEDDRSAPLLQYAEWSPVGSGLVFVYDNDIYYKPKVLKALVCRITSNG</sequence>
<name>A0A8J2VTT6_9NEOP</name>
<accession>A0A8J2VTT6</accession>
<dbReference type="Proteomes" id="UP000789524">
    <property type="component" value="Unassembled WGS sequence"/>
</dbReference>
<organism evidence="2 3">
    <name type="scientific">Danaus chrysippus</name>
    <name type="common">African queen</name>
    <dbReference type="NCBI Taxonomy" id="151541"/>
    <lineage>
        <taxon>Eukaryota</taxon>
        <taxon>Metazoa</taxon>
        <taxon>Ecdysozoa</taxon>
        <taxon>Arthropoda</taxon>
        <taxon>Hexapoda</taxon>
        <taxon>Insecta</taxon>
        <taxon>Pterygota</taxon>
        <taxon>Neoptera</taxon>
        <taxon>Endopterygota</taxon>
        <taxon>Lepidoptera</taxon>
        <taxon>Glossata</taxon>
        <taxon>Ditrysia</taxon>
        <taxon>Papilionoidea</taxon>
        <taxon>Nymphalidae</taxon>
        <taxon>Danainae</taxon>
        <taxon>Danaini</taxon>
        <taxon>Danaina</taxon>
        <taxon>Danaus</taxon>
        <taxon>Anosia</taxon>
    </lineage>
</organism>
<feature type="domain" description="Dipeptidylpeptidase IV N-terminal" evidence="1">
    <location>
        <begin position="38"/>
        <end position="87"/>
    </location>
</feature>